<dbReference type="GO" id="GO:0045892">
    <property type="term" value="P:negative regulation of DNA-templated transcription"/>
    <property type="evidence" value="ECO:0007669"/>
    <property type="project" value="InterPro"/>
</dbReference>
<keyword evidence="12" id="KW-1185">Reference proteome</keyword>
<dbReference type="GO" id="GO:0044781">
    <property type="term" value="P:bacterial-type flagellum organization"/>
    <property type="evidence" value="ECO:0007669"/>
    <property type="project" value="UniProtKB-KW"/>
</dbReference>
<feature type="compositionally biased region" description="Low complexity" evidence="9">
    <location>
        <begin position="29"/>
        <end position="46"/>
    </location>
</feature>
<gene>
    <name evidence="11" type="primary">flgM</name>
    <name evidence="11" type="ORF">FM069_18295</name>
</gene>
<evidence type="ECO:0000256" key="5">
    <source>
        <dbReference type="ARBA" id="ARBA00023015"/>
    </source>
</evidence>
<keyword evidence="3" id="KW-0678">Repressor</keyword>
<evidence type="ECO:0000313" key="11">
    <source>
        <dbReference type="EMBL" id="TRX73269.1"/>
    </source>
</evidence>
<dbReference type="InterPro" id="IPR035890">
    <property type="entry name" value="Anti-sigma-28_factor_FlgM_sf"/>
</dbReference>
<feature type="compositionally biased region" description="Polar residues" evidence="9">
    <location>
        <begin position="7"/>
        <end position="28"/>
    </location>
</feature>
<proteinExistence type="inferred from homology"/>
<comment type="caution">
    <text evidence="11">The sequence shown here is derived from an EMBL/GenBank/DDBJ whole genome shotgun (WGS) entry which is preliminary data.</text>
</comment>
<evidence type="ECO:0000259" key="10">
    <source>
        <dbReference type="Pfam" id="PF04316"/>
    </source>
</evidence>
<evidence type="ECO:0000256" key="7">
    <source>
        <dbReference type="ARBA" id="ARBA00024739"/>
    </source>
</evidence>
<evidence type="ECO:0000256" key="4">
    <source>
        <dbReference type="ARBA" id="ARBA00022795"/>
    </source>
</evidence>
<dbReference type="InterPro" id="IPR031316">
    <property type="entry name" value="FlgM_C"/>
</dbReference>
<dbReference type="EMBL" id="VJOY01000017">
    <property type="protein sequence ID" value="TRX73269.1"/>
    <property type="molecule type" value="Genomic_DNA"/>
</dbReference>
<reference evidence="11 12" key="1">
    <citation type="submission" date="2019-07" db="EMBL/GenBank/DDBJ databases">
        <title>Pseudomonas mangiferae sp. nov., isolated from bark of mango tree in Thailand.</title>
        <authorList>
            <person name="Srisuk N."/>
            <person name="Anurat P."/>
        </authorList>
    </citation>
    <scope>NUCLEOTIDE SEQUENCE [LARGE SCALE GENOMIC DNA]</scope>
    <source>
        <strain evidence="11 12">DMKU_BBB3-04</strain>
    </source>
</reference>
<keyword evidence="4" id="KW-1005">Bacterial flagellum biogenesis</keyword>
<keyword evidence="6" id="KW-0804">Transcription</keyword>
<feature type="domain" description="Anti-sigma-28 factor FlgM C-terminal" evidence="10">
    <location>
        <begin position="54"/>
        <end position="106"/>
    </location>
</feature>
<evidence type="ECO:0000256" key="3">
    <source>
        <dbReference type="ARBA" id="ARBA00022491"/>
    </source>
</evidence>
<dbReference type="NCBIfam" id="TIGR03824">
    <property type="entry name" value="FlgM_jcvi"/>
    <property type="match status" value="1"/>
</dbReference>
<accession>A0A553GUW1</accession>
<evidence type="ECO:0000256" key="2">
    <source>
        <dbReference type="ARBA" id="ARBA00017823"/>
    </source>
</evidence>
<dbReference type="RefSeq" id="WP_143489815.1">
    <property type="nucleotide sequence ID" value="NZ_VJOY01000017.1"/>
</dbReference>
<dbReference type="SUPFAM" id="SSF101498">
    <property type="entry name" value="Anti-sigma factor FlgM"/>
    <property type="match status" value="1"/>
</dbReference>
<feature type="compositionally biased region" description="Polar residues" evidence="9">
    <location>
        <begin position="53"/>
        <end position="62"/>
    </location>
</feature>
<dbReference type="Pfam" id="PF04316">
    <property type="entry name" value="FlgM"/>
    <property type="match status" value="1"/>
</dbReference>
<feature type="region of interest" description="Disordered" evidence="9">
    <location>
        <begin position="1"/>
        <end position="62"/>
    </location>
</feature>
<keyword evidence="11" id="KW-0282">Flagellum</keyword>
<dbReference type="OrthoDB" id="5738369at2"/>
<dbReference type="Proteomes" id="UP000315235">
    <property type="component" value="Unassembled WGS sequence"/>
</dbReference>
<comment type="function">
    <text evidence="7">Responsible for the coupling of flagellin expression to flagellar assembly by preventing expression of the flagellin genes when a component of the middle class of proteins is defective. It negatively regulates flagellar genes by inhibiting the activity of FliA by directly binding to FliA.</text>
</comment>
<evidence type="ECO:0000256" key="9">
    <source>
        <dbReference type="SAM" id="MobiDB-lite"/>
    </source>
</evidence>
<evidence type="ECO:0000313" key="12">
    <source>
        <dbReference type="Proteomes" id="UP000315235"/>
    </source>
</evidence>
<dbReference type="AlphaFoldDB" id="A0A553GUW1"/>
<evidence type="ECO:0000256" key="8">
    <source>
        <dbReference type="ARBA" id="ARBA00030117"/>
    </source>
</evidence>
<evidence type="ECO:0000256" key="6">
    <source>
        <dbReference type="ARBA" id="ARBA00023163"/>
    </source>
</evidence>
<evidence type="ECO:0000256" key="1">
    <source>
        <dbReference type="ARBA" id="ARBA00005322"/>
    </source>
</evidence>
<sequence length="112" mass="11963">MAIDFNRLNNANTPVSSGRSGSAQSGTRSEAVSGQSASAQAQAQPAEKAKSGETVQLSSEAQQLQKITDKLRDLPAVDKERVEKLKQSIADGSYQVDSRKIASKMLALESQR</sequence>
<name>A0A553GUW1_9PSED</name>
<protein>
    <recommendedName>
        <fullName evidence="2">Negative regulator of flagellin synthesis</fullName>
    </recommendedName>
    <alternativeName>
        <fullName evidence="8">Anti-sigma-28 factor</fullName>
    </alternativeName>
</protein>
<keyword evidence="11" id="KW-0966">Cell projection</keyword>
<organism evidence="11 12">
    <name type="scientific">Pseudomonas mangiferae</name>
    <dbReference type="NCBI Taxonomy" id="2593654"/>
    <lineage>
        <taxon>Bacteria</taxon>
        <taxon>Pseudomonadati</taxon>
        <taxon>Pseudomonadota</taxon>
        <taxon>Gammaproteobacteria</taxon>
        <taxon>Pseudomonadales</taxon>
        <taxon>Pseudomonadaceae</taxon>
        <taxon>Pseudomonas</taxon>
    </lineage>
</organism>
<dbReference type="InterPro" id="IPR007412">
    <property type="entry name" value="FlgM"/>
</dbReference>
<comment type="similarity">
    <text evidence="1">Belongs to the FlgM family.</text>
</comment>
<keyword evidence="5" id="KW-0805">Transcription regulation</keyword>
<keyword evidence="11" id="KW-0969">Cilium</keyword>